<protein>
    <submittedName>
        <fullName evidence="2">Uncharacterized protein</fullName>
    </submittedName>
</protein>
<comment type="caution">
    <text evidence="2">The sequence shown here is derived from an EMBL/GenBank/DDBJ whole genome shotgun (WGS) entry which is preliminary data.</text>
</comment>
<keyword evidence="3" id="KW-1185">Reference proteome</keyword>
<dbReference type="Proteomes" id="UP001333110">
    <property type="component" value="Unassembled WGS sequence"/>
</dbReference>
<reference evidence="2 3" key="1">
    <citation type="journal article" date="2023" name="J. Hered.">
        <title>Chromosome-level genome of the wood stork (Mycteria americana) provides insight into avian chromosome evolution.</title>
        <authorList>
            <person name="Flamio R. Jr."/>
            <person name="Ramstad K.M."/>
        </authorList>
    </citation>
    <scope>NUCLEOTIDE SEQUENCE [LARGE SCALE GENOMIC DNA]</scope>
    <source>
        <strain evidence="2">JAX WOST 10</strain>
    </source>
</reference>
<accession>A0AAN7PKY4</accession>
<dbReference type="AlphaFoldDB" id="A0AAN7PKY4"/>
<sequence length="311" mass="33726">MSSPVKKQGECGSPQNTNKDGISGQIRGQHLQGYSLPLQRCGQQQGNTFSTVRVTEHWHRLPREVVESLPLEILRSLLDTGNQLYVALLRLAPWPPCTPSPDKPSIAPDAVSFLCQSSACGGCAAGAGQVFAQREAPQEHAWREEQGELVCLDMSAVVAKSTLGATRKSSSACYSYRQLQSVTGAAAAEHTLPATAHLLVHVSITDLADQQLLVVQWWQDAKGQAHVQYPLLRNRQSWADRRVQLGHGATLQISSSLRLTSSCNAEINDPSLSTVPHLQCYFNILRMLKALLSSDRTASVPVSDGKGLSAQ</sequence>
<gene>
    <name evidence="2" type="ORF">QYF61_024373</name>
</gene>
<evidence type="ECO:0000313" key="2">
    <source>
        <dbReference type="EMBL" id="KAK4832582.1"/>
    </source>
</evidence>
<dbReference type="EMBL" id="JAUNZN010000001">
    <property type="protein sequence ID" value="KAK4832582.1"/>
    <property type="molecule type" value="Genomic_DNA"/>
</dbReference>
<evidence type="ECO:0000313" key="3">
    <source>
        <dbReference type="Proteomes" id="UP001333110"/>
    </source>
</evidence>
<feature type="region of interest" description="Disordered" evidence="1">
    <location>
        <begin position="1"/>
        <end position="25"/>
    </location>
</feature>
<proteinExistence type="predicted"/>
<organism evidence="2 3">
    <name type="scientific">Mycteria americana</name>
    <name type="common">Wood stork</name>
    <dbReference type="NCBI Taxonomy" id="33587"/>
    <lineage>
        <taxon>Eukaryota</taxon>
        <taxon>Metazoa</taxon>
        <taxon>Chordata</taxon>
        <taxon>Craniata</taxon>
        <taxon>Vertebrata</taxon>
        <taxon>Euteleostomi</taxon>
        <taxon>Archelosauria</taxon>
        <taxon>Archosauria</taxon>
        <taxon>Dinosauria</taxon>
        <taxon>Saurischia</taxon>
        <taxon>Theropoda</taxon>
        <taxon>Coelurosauria</taxon>
        <taxon>Aves</taxon>
        <taxon>Neognathae</taxon>
        <taxon>Neoaves</taxon>
        <taxon>Aequornithes</taxon>
        <taxon>Ciconiiformes</taxon>
        <taxon>Ciconiidae</taxon>
        <taxon>Mycteria</taxon>
    </lineage>
</organism>
<evidence type="ECO:0000256" key="1">
    <source>
        <dbReference type="SAM" id="MobiDB-lite"/>
    </source>
</evidence>
<name>A0AAN7PKY4_MYCAM</name>